<reference evidence="1" key="1">
    <citation type="journal article" date="2014" name="Front. Microbiol.">
        <title>High frequency of phylogenetically diverse reductive dehalogenase-homologous genes in deep subseafloor sedimentary metagenomes.</title>
        <authorList>
            <person name="Kawai M."/>
            <person name="Futagami T."/>
            <person name="Toyoda A."/>
            <person name="Takaki Y."/>
            <person name="Nishi S."/>
            <person name="Hori S."/>
            <person name="Arai W."/>
            <person name="Tsubouchi T."/>
            <person name="Morono Y."/>
            <person name="Uchiyama I."/>
            <person name="Ito T."/>
            <person name="Fujiyama A."/>
            <person name="Inagaki F."/>
            <person name="Takami H."/>
        </authorList>
    </citation>
    <scope>NUCLEOTIDE SEQUENCE</scope>
    <source>
        <strain evidence="1">Expedition CK06-06</strain>
    </source>
</reference>
<dbReference type="InterPro" id="IPR036388">
    <property type="entry name" value="WH-like_DNA-bd_sf"/>
</dbReference>
<dbReference type="AlphaFoldDB" id="X1K358"/>
<feature type="non-terminal residue" evidence="1">
    <location>
        <position position="1"/>
    </location>
</feature>
<dbReference type="Gene3D" id="1.10.10.10">
    <property type="entry name" value="Winged helix-like DNA-binding domain superfamily/Winged helix DNA-binding domain"/>
    <property type="match status" value="1"/>
</dbReference>
<proteinExistence type="predicted"/>
<gene>
    <name evidence="1" type="ORF">S06H3_02280</name>
</gene>
<protein>
    <recommendedName>
        <fullName evidence="2">Helix-turn-helix domain-containing protein</fullName>
    </recommendedName>
</protein>
<organism evidence="1">
    <name type="scientific">marine sediment metagenome</name>
    <dbReference type="NCBI Taxonomy" id="412755"/>
    <lineage>
        <taxon>unclassified sequences</taxon>
        <taxon>metagenomes</taxon>
        <taxon>ecological metagenomes</taxon>
    </lineage>
</organism>
<sequence length="133" mass="15563">FRDCLVMLGFTRAKRDVILQLVRLYAYYGKVYPKAEQVAEDGYISKRTFWRTITDMEQDGLIERTNRYLNHLQISNAYRLDRLILILARYLAEHGVGQFTDFAQKLIGFAGGSFWKAIWTVRVRLRDPVPITA</sequence>
<evidence type="ECO:0008006" key="2">
    <source>
        <dbReference type="Google" id="ProtNLM"/>
    </source>
</evidence>
<evidence type="ECO:0000313" key="1">
    <source>
        <dbReference type="EMBL" id="GAI00953.1"/>
    </source>
</evidence>
<name>X1K358_9ZZZZ</name>
<comment type="caution">
    <text evidence="1">The sequence shown here is derived from an EMBL/GenBank/DDBJ whole genome shotgun (WGS) entry which is preliminary data.</text>
</comment>
<dbReference type="EMBL" id="BARV01000650">
    <property type="protein sequence ID" value="GAI00953.1"/>
    <property type="molecule type" value="Genomic_DNA"/>
</dbReference>
<accession>X1K358</accession>